<accession>A0ABZ0TRF9</accession>
<dbReference type="EMBL" id="CP139558">
    <property type="protein sequence ID" value="WPU95711.1"/>
    <property type="molecule type" value="Genomic_DNA"/>
</dbReference>
<dbReference type="RefSeq" id="WP_321564817.1">
    <property type="nucleotide sequence ID" value="NZ_CP139558.1"/>
</dbReference>
<gene>
    <name evidence="2" type="ORF">SNE25_09290</name>
</gene>
<reference evidence="2 3" key="1">
    <citation type="submission" date="2023-11" db="EMBL/GenBank/DDBJ databases">
        <title>Analysis of the Genomes of Mucilaginibacter gossypii cycad 4 and M. sabulilitoris SNA2: microbes with the potential for plant growth promotion.</title>
        <authorList>
            <person name="Hirsch A.M."/>
            <person name="Humm E."/>
            <person name="Rubbi M."/>
            <person name="Del Vecchio G."/>
            <person name="Ha S.M."/>
            <person name="Pellegrini M."/>
            <person name="Gunsalus R.P."/>
        </authorList>
    </citation>
    <scope>NUCLEOTIDE SEQUENCE [LARGE SCALE GENOMIC DNA]</scope>
    <source>
        <strain evidence="2 3">SNA2</strain>
    </source>
</reference>
<feature type="domain" description="HTH hxlR-type" evidence="1">
    <location>
        <begin position="5"/>
        <end position="33"/>
    </location>
</feature>
<keyword evidence="3" id="KW-1185">Reference proteome</keyword>
<evidence type="ECO:0000313" key="3">
    <source>
        <dbReference type="Proteomes" id="UP001324380"/>
    </source>
</evidence>
<dbReference type="Pfam" id="PF01638">
    <property type="entry name" value="HxlR"/>
    <property type="match status" value="1"/>
</dbReference>
<evidence type="ECO:0000313" key="2">
    <source>
        <dbReference type="EMBL" id="WPU95711.1"/>
    </source>
</evidence>
<evidence type="ECO:0000259" key="1">
    <source>
        <dbReference type="Pfam" id="PF01638"/>
    </source>
</evidence>
<sequence>MGLSLAKELKDLEQHQLIKRIVIDSYPIKISYQ</sequence>
<name>A0ABZ0TRF9_9SPHI</name>
<dbReference type="InterPro" id="IPR002577">
    <property type="entry name" value="HTH_HxlR"/>
</dbReference>
<organism evidence="2 3">
    <name type="scientific">Mucilaginibacter sabulilitoris</name>
    <dbReference type="NCBI Taxonomy" id="1173583"/>
    <lineage>
        <taxon>Bacteria</taxon>
        <taxon>Pseudomonadati</taxon>
        <taxon>Bacteroidota</taxon>
        <taxon>Sphingobacteriia</taxon>
        <taxon>Sphingobacteriales</taxon>
        <taxon>Sphingobacteriaceae</taxon>
        <taxon>Mucilaginibacter</taxon>
    </lineage>
</organism>
<proteinExistence type="predicted"/>
<protein>
    <submittedName>
        <fullName evidence="2">Winged helix-turn-helix transcriptional regulator</fullName>
    </submittedName>
</protein>
<dbReference type="Proteomes" id="UP001324380">
    <property type="component" value="Chromosome"/>
</dbReference>